<dbReference type="Gene3D" id="3.30.870.10">
    <property type="entry name" value="Endonuclease Chain A"/>
    <property type="match status" value="1"/>
</dbReference>
<dbReference type="PANTHER" id="PTHR16181">
    <property type="entry name" value="PROTEIN FAM83A-RELATED"/>
    <property type="match status" value="1"/>
</dbReference>
<dbReference type="GO" id="GO:0005737">
    <property type="term" value="C:cytoplasm"/>
    <property type="evidence" value="ECO:0007669"/>
    <property type="project" value="UniProtKB-SubCell"/>
</dbReference>
<feature type="compositionally biased region" description="Low complexity" evidence="4">
    <location>
        <begin position="1139"/>
        <end position="1167"/>
    </location>
</feature>
<feature type="region of interest" description="Disordered" evidence="4">
    <location>
        <begin position="893"/>
        <end position="930"/>
    </location>
</feature>
<feature type="compositionally biased region" description="Polar residues" evidence="4">
    <location>
        <begin position="1563"/>
        <end position="1576"/>
    </location>
</feature>
<feature type="compositionally biased region" description="Polar residues" evidence="4">
    <location>
        <begin position="1390"/>
        <end position="1461"/>
    </location>
</feature>
<feature type="region of interest" description="Disordered" evidence="4">
    <location>
        <begin position="1095"/>
        <end position="1907"/>
    </location>
</feature>
<feature type="compositionally biased region" description="Basic and acidic residues" evidence="4">
    <location>
        <begin position="1816"/>
        <end position="1829"/>
    </location>
</feature>
<reference evidence="6" key="2">
    <citation type="submission" date="2025-08" db="UniProtKB">
        <authorList>
            <consortium name="Ensembl"/>
        </authorList>
    </citation>
    <scope>IDENTIFICATION</scope>
</reference>
<dbReference type="GO" id="GO:0030335">
    <property type="term" value="P:positive regulation of cell migration"/>
    <property type="evidence" value="ECO:0007669"/>
    <property type="project" value="TreeGrafter"/>
</dbReference>
<reference evidence="6 7" key="1">
    <citation type="submission" date="2020-02" db="EMBL/GenBank/DDBJ databases">
        <title>Esox lucius (northern pike) genome, fEsoLuc1, primary haplotype.</title>
        <authorList>
            <person name="Myers G."/>
            <person name="Karagic N."/>
            <person name="Meyer A."/>
            <person name="Pippel M."/>
            <person name="Reichard M."/>
            <person name="Winkler S."/>
            <person name="Tracey A."/>
            <person name="Sims Y."/>
            <person name="Howe K."/>
            <person name="Rhie A."/>
            <person name="Formenti G."/>
            <person name="Durbin R."/>
            <person name="Fedrigo O."/>
            <person name="Jarvis E.D."/>
        </authorList>
    </citation>
    <scope>NUCLEOTIDE SEQUENCE [LARGE SCALE GENOMIC DNA]</scope>
</reference>
<feature type="region of interest" description="Disordered" evidence="4">
    <location>
        <begin position="945"/>
        <end position="964"/>
    </location>
</feature>
<feature type="region of interest" description="Disordered" evidence="4">
    <location>
        <begin position="644"/>
        <end position="674"/>
    </location>
</feature>
<feature type="compositionally biased region" description="Basic and acidic residues" evidence="4">
    <location>
        <begin position="659"/>
        <end position="674"/>
    </location>
</feature>
<feature type="compositionally biased region" description="Low complexity" evidence="4">
    <location>
        <begin position="1619"/>
        <end position="1635"/>
    </location>
</feature>
<dbReference type="Ensembl" id="ENSELUT00000096734.1">
    <property type="protein sequence ID" value="ENSELUP00000082373.1"/>
    <property type="gene ID" value="ENSELUG00000021435.3"/>
</dbReference>
<dbReference type="GO" id="GO:0007165">
    <property type="term" value="P:signal transduction"/>
    <property type="evidence" value="ECO:0007669"/>
    <property type="project" value="TreeGrafter"/>
</dbReference>
<keyword evidence="3" id="KW-0963">Cytoplasm</keyword>
<dbReference type="InterPro" id="IPR050944">
    <property type="entry name" value="FAM83"/>
</dbReference>
<keyword evidence="7" id="KW-1185">Reference proteome</keyword>
<dbReference type="GO" id="GO:0045104">
    <property type="term" value="P:intermediate filament cytoskeleton organization"/>
    <property type="evidence" value="ECO:0007669"/>
    <property type="project" value="TreeGrafter"/>
</dbReference>
<protein>
    <recommendedName>
        <fullName evidence="5">Scaffolding anchor of CK1 domain-containing protein</fullName>
    </recommendedName>
</protein>
<dbReference type="GO" id="GO:0019901">
    <property type="term" value="F:protein kinase binding"/>
    <property type="evidence" value="ECO:0007669"/>
    <property type="project" value="TreeGrafter"/>
</dbReference>
<evidence type="ECO:0000256" key="2">
    <source>
        <dbReference type="ARBA" id="ARBA00006937"/>
    </source>
</evidence>
<evidence type="ECO:0000256" key="3">
    <source>
        <dbReference type="ARBA" id="ARBA00022490"/>
    </source>
</evidence>
<evidence type="ECO:0000256" key="4">
    <source>
        <dbReference type="SAM" id="MobiDB-lite"/>
    </source>
</evidence>
<feature type="compositionally biased region" description="Polar residues" evidence="4">
    <location>
        <begin position="1648"/>
        <end position="1661"/>
    </location>
</feature>
<dbReference type="InterPro" id="IPR012461">
    <property type="entry name" value="SACK1"/>
</dbReference>
<feature type="compositionally biased region" description="Low complexity" evidence="4">
    <location>
        <begin position="1592"/>
        <end position="1610"/>
    </location>
</feature>
<feature type="compositionally biased region" description="Polar residues" evidence="4">
    <location>
        <begin position="1671"/>
        <end position="1698"/>
    </location>
</feature>
<dbReference type="FunFam" id="3.30.870.10:FF:000004">
    <property type="entry name" value="protein FAM83H isoform X2"/>
    <property type="match status" value="1"/>
</dbReference>
<name>A0AAY5K0F1_ESOLU</name>
<evidence type="ECO:0000313" key="7">
    <source>
        <dbReference type="Proteomes" id="UP000265140"/>
    </source>
</evidence>
<dbReference type="GeneTree" id="ENSGT00940000159342"/>
<comment type="similarity">
    <text evidence="2">Belongs to the FAM83 family.</text>
</comment>
<feature type="compositionally biased region" description="Low complexity" evidence="4">
    <location>
        <begin position="1854"/>
        <end position="1865"/>
    </location>
</feature>
<sequence>MAHRSQCSSAGDDPMDPNYLPPHYREEYRLAIDALVEDDVEGYYEFLQHADMVDFLSNQEIEHIRRTVQVPYQYSQPDLPYVQSVADGSSDTYWPVHSDLDVPGLDLGWPQQHHVIGPTEVTTLVNPSETDMPSIKEQARRLIKNAQQVIAVVMDIFTDVDIFSDILDAAMRHVAVYIILDEHNSHDFVSMASNCRVNLKNIDCMRVRTVSGVTYRCRSGKSFKGQMMDRFLLTDCRAVLSGNYSFMWSFEKIHRCMAHLFLGQLVTTFDEEFRILFAQSEPLIPENVHGPVPYCNSGFDSQYITDQTTLFRDPRKLLPLDSSRPVEWAQRSLDNQRDMVQKMMPLGRREPIYRSSDHLPQDIYSDKYSSQQLRILPHSFTEQGLPMILPNTKELTGSKRHSYAGGPLARHSASQLMQHQDVHSFERSLAKQSRKMQREQHYYQRPGPEPGHDQFRGHGYHPMDLYSESGYPYGIEIVPPDNYDPVLNYLSSSKLAVEIGHGSDNLSHSQDIPFAQSNSRRHSVGQPYVCQTSPTQHNVCEHKLFVVGSDEDRKTKDPSAKQGMRDWRISSFLSACDDAEDGIQQPLVNDPFEEPLNPSEAKPFAPLVSHSRFKAKEFTKTPEFRLSQPKHPAPDIIVSMATDARTTPTTPSESSSITEGDKSEEIEVKEAKREESFRRKLNPVIQRTSKLRSSLIFSSQLEQNNSEDLNLPSGQHCEETTEEDDQSRLSLTTQIFGKRRSFREPFAWSFTKSGKIDNSTKDSLKSQDTITDSGDKEMLHNLLVSTDLVSSKELPKPADEKQTKTTPSSHPSRPAKIEQPKPAFLEQSSLSNTSFIDMNDPAIRLIFFKELAAKRKAEKASESESSTGKASVKPDIPFDLEIKDPITRVEPTIPGVPINSADKSTKNPVTLKGGGLEPADTSTEKPAPSTEAQLNLFDTSIKQPAASTEASLNPAGTLNKKTAQSKETALYQSDIVIKKKSTLTEALPFSQENKTSMTMCDSLHLVKEQEDFGIKHTLTSDDLPTVFTDTEKIELKNTQNEIGSTVTSGDTSVILNRTSKQHTLNVAPKDFSLYKLSRKEPKSSDLTSSKCAAKDTYIWPPKPTPNELSVSSNPPPKELNPLPNTTSIEVSAAPGPTESSASPDSTPKDSSASPDSSPKESSTSPDSIPKESSTSPDSIPKESSTSPDSIPKESSTSPDSIPKESSTSPDSIPKESSTSPDSIPKESSISPDSIPKESSTSPDSIPKESSTSPDSIPKESSTSPDSIPKESSTSPDSIPKESSTSPDSMPKESSTSPDSVPKDSSASPDSVPKDSSASPDSIPKNSSASPDSIPKDSSASPDSIPKDSSASPDSIPKESSAFPDSVPKDSSASPGPIATESIASPGPIATESSASPGPIATDSSASPGPIATESSVSPDSIPNYSSASPDSIPKDSSVSPESIPKDSSASPDSIPKDSSASPEYIPKDSGASPDSIPKDSSASPGPIATESIASPGPIATQSSASPGPTATESSASPAAIPIKSSVSPDAIQTASSASPGPTATESSASPAAIPIKSSVSPDAIQTASSESPLNNQSESSASPDSTESKGNSQTESSVSPGSSQSESHSSLGTIATELSASPGSSQTESSTSPVSFPTESSVPPCPISTKSTASLGPSQPESCVHPGFLPTESSTPTDNSQTESSVTSGPNQSESSASPVPLLTELSALSIHGQTDSSESLGTIPTESSAFPCSNPTQSIAFPWPSQTESIFSPGSIPTESNAYPGSIPTSPHYTQTDNTSLFNPVIVESNPSSISDPAESNASHDTVPGPSVFYDLKEGKPSDHRKNLNNESCPASKGDKKAGDPETMSKTAPGQSCSPGPQSPDETKENNTTIKPESKTPPAKQAKVSQAHYHSSTANVLSSSNLRDDTKLLLEQISANSQSRTELIKESAVTDDAKQDQVDRGVSNEGEASARRRSRVIGTSRTAEDREKLLQRIENMRKEGKVYSRFEMPP</sequence>
<feature type="compositionally biased region" description="Polar residues" evidence="4">
    <location>
        <begin position="1790"/>
        <end position="1805"/>
    </location>
</feature>
<feature type="compositionally biased region" description="Basic and acidic residues" evidence="4">
    <location>
        <begin position="793"/>
        <end position="803"/>
    </location>
</feature>
<proteinExistence type="inferred from homology"/>
<feature type="region of interest" description="Disordered" evidence="4">
    <location>
        <begin position="703"/>
        <end position="727"/>
    </location>
</feature>
<feature type="region of interest" description="Disordered" evidence="4">
    <location>
        <begin position="1"/>
        <end position="20"/>
    </location>
</feature>
<feature type="compositionally biased region" description="Polar residues" evidence="4">
    <location>
        <begin position="1893"/>
        <end position="1906"/>
    </location>
</feature>
<feature type="compositionally biased region" description="Low complexity" evidence="4">
    <location>
        <begin position="646"/>
        <end position="658"/>
    </location>
</feature>
<dbReference type="PANTHER" id="PTHR16181:SF16">
    <property type="entry name" value="FAMILY WITH SEQUENCE SIMILARITY 83 MEMBER HA"/>
    <property type="match status" value="1"/>
</dbReference>
<dbReference type="SUPFAM" id="SSF56024">
    <property type="entry name" value="Phospholipase D/nuclease"/>
    <property type="match status" value="1"/>
</dbReference>
<accession>A0AAY5K0F1</accession>
<dbReference type="GO" id="GO:0044380">
    <property type="term" value="P:protein localization to cytoskeleton"/>
    <property type="evidence" value="ECO:0007669"/>
    <property type="project" value="TreeGrafter"/>
</dbReference>
<organism evidence="6 7">
    <name type="scientific">Esox lucius</name>
    <name type="common">Northern pike</name>
    <dbReference type="NCBI Taxonomy" id="8010"/>
    <lineage>
        <taxon>Eukaryota</taxon>
        <taxon>Metazoa</taxon>
        <taxon>Chordata</taxon>
        <taxon>Craniata</taxon>
        <taxon>Vertebrata</taxon>
        <taxon>Euteleostomi</taxon>
        <taxon>Actinopterygii</taxon>
        <taxon>Neopterygii</taxon>
        <taxon>Teleostei</taxon>
        <taxon>Protacanthopterygii</taxon>
        <taxon>Esociformes</taxon>
        <taxon>Esocidae</taxon>
        <taxon>Esox</taxon>
    </lineage>
</organism>
<feature type="domain" description="Scaffolding anchor of CK1" evidence="5">
    <location>
        <begin position="14"/>
        <end position="282"/>
    </location>
</feature>
<dbReference type="GO" id="GO:0045095">
    <property type="term" value="C:keratin filament"/>
    <property type="evidence" value="ECO:0007669"/>
    <property type="project" value="TreeGrafter"/>
</dbReference>
<feature type="compositionally biased region" description="Polar residues" evidence="4">
    <location>
        <begin position="1170"/>
        <end position="1352"/>
    </location>
</feature>
<dbReference type="GO" id="GO:1990254">
    <property type="term" value="F:keratin filament binding"/>
    <property type="evidence" value="ECO:0007669"/>
    <property type="project" value="TreeGrafter"/>
</dbReference>
<evidence type="ECO:0000259" key="5">
    <source>
        <dbReference type="Pfam" id="PF07894"/>
    </source>
</evidence>
<feature type="compositionally biased region" description="Polar residues" evidence="4">
    <location>
        <begin position="1712"/>
        <end position="1783"/>
    </location>
</feature>
<comment type="subcellular location">
    <subcellularLocation>
        <location evidence="1">Cytoplasm</location>
    </subcellularLocation>
</comment>
<reference evidence="6" key="3">
    <citation type="submission" date="2025-09" db="UniProtKB">
        <authorList>
            <consortium name="Ensembl"/>
        </authorList>
    </citation>
    <scope>IDENTIFICATION</scope>
</reference>
<evidence type="ECO:0000256" key="1">
    <source>
        <dbReference type="ARBA" id="ARBA00004496"/>
    </source>
</evidence>
<feature type="region of interest" description="Disordered" evidence="4">
    <location>
        <begin position="1922"/>
        <end position="1966"/>
    </location>
</feature>
<feature type="compositionally biased region" description="Low complexity" evidence="4">
    <location>
        <begin position="1502"/>
        <end position="1561"/>
    </location>
</feature>
<evidence type="ECO:0000313" key="6">
    <source>
        <dbReference type="Ensembl" id="ENSELUP00000082373.1"/>
    </source>
</evidence>
<feature type="region of interest" description="Disordered" evidence="4">
    <location>
        <begin position="789"/>
        <end position="822"/>
    </location>
</feature>
<dbReference type="Pfam" id="PF07894">
    <property type="entry name" value="SACK1"/>
    <property type="match status" value="1"/>
</dbReference>
<dbReference type="Proteomes" id="UP000265140">
    <property type="component" value="Chromosome 6"/>
</dbReference>